<keyword evidence="2" id="KW-1003">Cell membrane</keyword>
<evidence type="ECO:0000313" key="7">
    <source>
        <dbReference type="EMBL" id="RFP61869.1"/>
    </source>
</evidence>
<dbReference type="PROSITE" id="PS51318">
    <property type="entry name" value="TAT"/>
    <property type="match status" value="1"/>
</dbReference>
<comment type="subcellular location">
    <subcellularLocation>
        <location evidence="1">Cell membrane</location>
        <topology evidence="1">Multi-pass membrane protein</topology>
    </subcellularLocation>
</comment>
<evidence type="ECO:0000256" key="4">
    <source>
        <dbReference type="ARBA" id="ARBA00022989"/>
    </source>
</evidence>
<keyword evidence="3 6" id="KW-0812">Transmembrane</keyword>
<reference evidence="7 8" key="1">
    <citation type="submission" date="2018-08" db="EMBL/GenBank/DDBJ databases">
        <title>Lysobacter weifangensis sp. nov., a new member of the family 'Xanthomonadaceae', isolated from soil in a farmland.</title>
        <authorList>
            <person name="Zhao H."/>
        </authorList>
    </citation>
    <scope>NUCLEOTIDE SEQUENCE [LARGE SCALE GENOMIC DNA]</scope>
    <source>
        <strain evidence="7 8">WF-2</strain>
    </source>
</reference>
<dbReference type="AlphaFoldDB" id="A0A372DQP8"/>
<dbReference type="InterPro" id="IPR005598">
    <property type="entry name" value="ATP_synth_I"/>
</dbReference>
<evidence type="ECO:0000256" key="3">
    <source>
        <dbReference type="ARBA" id="ARBA00022692"/>
    </source>
</evidence>
<dbReference type="GO" id="GO:0005886">
    <property type="term" value="C:plasma membrane"/>
    <property type="evidence" value="ECO:0007669"/>
    <property type="project" value="UniProtKB-SubCell"/>
</dbReference>
<dbReference type="InterPro" id="IPR006311">
    <property type="entry name" value="TAT_signal"/>
</dbReference>
<feature type="transmembrane region" description="Helical" evidence="6">
    <location>
        <begin position="101"/>
        <end position="120"/>
    </location>
</feature>
<evidence type="ECO:0000256" key="1">
    <source>
        <dbReference type="ARBA" id="ARBA00004651"/>
    </source>
</evidence>
<keyword evidence="8" id="KW-1185">Reference proteome</keyword>
<feature type="transmembrane region" description="Helical" evidence="6">
    <location>
        <begin position="12"/>
        <end position="32"/>
    </location>
</feature>
<evidence type="ECO:0000256" key="6">
    <source>
        <dbReference type="SAM" id="Phobius"/>
    </source>
</evidence>
<proteinExistence type="predicted"/>
<evidence type="ECO:0000256" key="2">
    <source>
        <dbReference type="ARBA" id="ARBA00022475"/>
    </source>
</evidence>
<comment type="caution">
    <text evidence="7">The sequence shown here is derived from an EMBL/GenBank/DDBJ whole genome shotgun (WGS) entry which is preliminary data.</text>
</comment>
<keyword evidence="4 6" id="KW-1133">Transmembrane helix</keyword>
<keyword evidence="5 6" id="KW-0472">Membrane</keyword>
<evidence type="ECO:0008006" key="9">
    <source>
        <dbReference type="Google" id="ProtNLM"/>
    </source>
</evidence>
<dbReference type="Pfam" id="PF03899">
    <property type="entry name" value="ATP-synt_I"/>
    <property type="match status" value="1"/>
</dbReference>
<accession>A0A372DQP8</accession>
<protein>
    <recommendedName>
        <fullName evidence="9">ATP synthase subunit I</fullName>
    </recommendedName>
</protein>
<dbReference type="RefSeq" id="WP_117201526.1">
    <property type="nucleotide sequence ID" value="NZ_JBHTBK010000040.1"/>
</dbReference>
<feature type="transmembrane region" description="Helical" evidence="6">
    <location>
        <begin position="38"/>
        <end position="62"/>
    </location>
</feature>
<organism evidence="7 8">
    <name type="scientific">Cognatiluteimonas weifangensis</name>
    <dbReference type="NCBI Taxonomy" id="2303539"/>
    <lineage>
        <taxon>Bacteria</taxon>
        <taxon>Pseudomonadati</taxon>
        <taxon>Pseudomonadota</taxon>
        <taxon>Gammaproteobacteria</taxon>
        <taxon>Lysobacterales</taxon>
        <taxon>Lysobacteraceae</taxon>
        <taxon>Cognatiluteimonas</taxon>
    </lineage>
</organism>
<evidence type="ECO:0000313" key="8">
    <source>
        <dbReference type="Proteomes" id="UP000262917"/>
    </source>
</evidence>
<name>A0A372DQP8_9GAMM</name>
<dbReference type="Proteomes" id="UP000262917">
    <property type="component" value="Unassembled WGS sequence"/>
</dbReference>
<feature type="transmembrane region" description="Helical" evidence="6">
    <location>
        <begin position="74"/>
        <end position="95"/>
    </location>
</feature>
<gene>
    <name evidence="7" type="ORF">D0Y53_02060</name>
</gene>
<dbReference type="EMBL" id="QVPD01000002">
    <property type="protein sequence ID" value="RFP61869.1"/>
    <property type="molecule type" value="Genomic_DNA"/>
</dbReference>
<sequence length="137" mass="13971">MHDPLATGRRAALRAIAIQAVAAALVALAFLVTGPRPALAATAGGVAMLAGNALAAAVALGGGIRPARAAFARLLLGMLGKWVLVLVLVAVALQVWRLPPLPLLAGVAVGLLVYLPALNLRSANELRTRGGKVEREH</sequence>
<evidence type="ECO:0000256" key="5">
    <source>
        <dbReference type="ARBA" id="ARBA00023136"/>
    </source>
</evidence>